<comment type="caution">
    <text evidence="2">The sequence shown here is derived from an EMBL/GenBank/DDBJ whole genome shotgun (WGS) entry which is preliminary data.</text>
</comment>
<organism evidence="2 3">
    <name type="scientific">Humicola insolens</name>
    <name type="common">Soft-rot fungus</name>
    <dbReference type="NCBI Taxonomy" id="85995"/>
    <lineage>
        <taxon>Eukaryota</taxon>
        <taxon>Fungi</taxon>
        <taxon>Dikarya</taxon>
        <taxon>Ascomycota</taxon>
        <taxon>Pezizomycotina</taxon>
        <taxon>Sordariomycetes</taxon>
        <taxon>Sordariomycetidae</taxon>
        <taxon>Sordariales</taxon>
        <taxon>Chaetomiaceae</taxon>
        <taxon>Mycothermus</taxon>
    </lineage>
</organism>
<evidence type="ECO:0000313" key="2">
    <source>
        <dbReference type="EMBL" id="KAL1841968.1"/>
    </source>
</evidence>
<sequence>MAEAKAPWPTGLSYHSVEHLSDGNSWGFSIHYHYNNQGFAAVISTSPPAGFDSETAIERKWLDRLWELSTHDSVPEDEGDEQILQRLQKQSEGEQEVAREIADLILPTLQRLAGPPLAAPPPPPKPTPEELEQQRVTGPPHGTTTVSDLLFPPCTLLEVVTKDGTLEVLSDRTEELRAKAHAIPWAVLREEMGVEPGFVPSFSAKDVVFRRPGPGVGVYYASVPGSDEELIGKLTDSFDKRFLEKELEKYVKLWKASLDPEARVPKLKGLITHGDFGILGILLTKISAKHASLEPLITGSPELPYGQQGRLISANPDSLPAHRPTPPPPAPRPSLERRQRWAAQIEHTVRELHKHGVTWGGVRPENVLIDVDDTAWVVDLRGSGTPGWMPEDEQLLGTVEGDLEVLGRVKEVLLREDGDGTE</sequence>
<protein>
    <recommendedName>
        <fullName evidence="4">Protein kinase domain-containing protein</fullName>
    </recommendedName>
</protein>
<feature type="compositionally biased region" description="Pro residues" evidence="1">
    <location>
        <begin position="323"/>
        <end position="332"/>
    </location>
</feature>
<dbReference type="Proteomes" id="UP001583172">
    <property type="component" value="Unassembled WGS sequence"/>
</dbReference>
<reference evidence="2 3" key="1">
    <citation type="journal article" date="2024" name="Commun. Biol.">
        <title>Comparative genomic analysis of thermophilic fungi reveals convergent evolutionary adaptations and gene losses.</title>
        <authorList>
            <person name="Steindorff A.S."/>
            <person name="Aguilar-Pontes M.V."/>
            <person name="Robinson A.J."/>
            <person name="Andreopoulos B."/>
            <person name="LaButti K."/>
            <person name="Kuo A."/>
            <person name="Mondo S."/>
            <person name="Riley R."/>
            <person name="Otillar R."/>
            <person name="Haridas S."/>
            <person name="Lipzen A."/>
            <person name="Grimwood J."/>
            <person name="Schmutz J."/>
            <person name="Clum A."/>
            <person name="Reid I.D."/>
            <person name="Moisan M.C."/>
            <person name="Butler G."/>
            <person name="Nguyen T.T.M."/>
            <person name="Dewar K."/>
            <person name="Conant G."/>
            <person name="Drula E."/>
            <person name="Henrissat B."/>
            <person name="Hansel C."/>
            <person name="Singer S."/>
            <person name="Hutchinson M.I."/>
            <person name="de Vries R.P."/>
            <person name="Natvig D.O."/>
            <person name="Powell A.J."/>
            <person name="Tsang A."/>
            <person name="Grigoriev I.V."/>
        </authorList>
    </citation>
    <scope>NUCLEOTIDE SEQUENCE [LARGE SCALE GENOMIC DNA]</scope>
    <source>
        <strain evidence="2 3">CBS 620.91</strain>
    </source>
</reference>
<dbReference type="Gene3D" id="1.10.510.10">
    <property type="entry name" value="Transferase(Phosphotransferase) domain 1"/>
    <property type="match status" value="1"/>
</dbReference>
<gene>
    <name evidence="2" type="ORF">VTJ49DRAFT_6291</name>
</gene>
<dbReference type="SUPFAM" id="SSF56112">
    <property type="entry name" value="Protein kinase-like (PK-like)"/>
    <property type="match status" value="1"/>
</dbReference>
<feature type="region of interest" description="Disordered" evidence="1">
    <location>
        <begin position="112"/>
        <end position="147"/>
    </location>
</feature>
<keyword evidence="3" id="KW-1185">Reference proteome</keyword>
<proteinExistence type="predicted"/>
<dbReference type="EMBL" id="JAZGSY010000058">
    <property type="protein sequence ID" value="KAL1841968.1"/>
    <property type="molecule type" value="Genomic_DNA"/>
</dbReference>
<name>A0ABR3VKS9_HUMIN</name>
<feature type="region of interest" description="Disordered" evidence="1">
    <location>
        <begin position="305"/>
        <end position="338"/>
    </location>
</feature>
<evidence type="ECO:0000313" key="3">
    <source>
        <dbReference type="Proteomes" id="UP001583172"/>
    </source>
</evidence>
<accession>A0ABR3VKS9</accession>
<dbReference type="InterPro" id="IPR011009">
    <property type="entry name" value="Kinase-like_dom_sf"/>
</dbReference>
<evidence type="ECO:0008006" key="4">
    <source>
        <dbReference type="Google" id="ProtNLM"/>
    </source>
</evidence>
<feature type="compositionally biased region" description="Pro residues" evidence="1">
    <location>
        <begin position="117"/>
        <end position="126"/>
    </location>
</feature>
<evidence type="ECO:0000256" key="1">
    <source>
        <dbReference type="SAM" id="MobiDB-lite"/>
    </source>
</evidence>